<gene>
    <name evidence="1" type="ORF">BECKUNK1418G_GA0071005_14361</name>
    <name evidence="2" type="ORF">BECKUNK1418H_GA0071006_14251</name>
</gene>
<evidence type="ECO:0000313" key="2">
    <source>
        <dbReference type="EMBL" id="VFK73989.1"/>
    </source>
</evidence>
<evidence type="ECO:0000313" key="1">
    <source>
        <dbReference type="EMBL" id="VFK69673.1"/>
    </source>
</evidence>
<dbReference type="AlphaFoldDB" id="A0A451B6Q8"/>
<name>A0A451B6Q8_9GAMM</name>
<protein>
    <submittedName>
        <fullName evidence="2">Uncharacterized protein</fullName>
    </submittedName>
</protein>
<proteinExistence type="predicted"/>
<dbReference type="EMBL" id="CAADFZ010000436">
    <property type="protein sequence ID" value="VFK69673.1"/>
    <property type="molecule type" value="Genomic_DNA"/>
</dbReference>
<accession>A0A451B6Q8</accession>
<organism evidence="2">
    <name type="scientific">Candidatus Kentrum sp. UNK</name>
    <dbReference type="NCBI Taxonomy" id="2126344"/>
    <lineage>
        <taxon>Bacteria</taxon>
        <taxon>Pseudomonadati</taxon>
        <taxon>Pseudomonadota</taxon>
        <taxon>Gammaproteobacteria</taxon>
        <taxon>Candidatus Kentrum</taxon>
    </lineage>
</organism>
<dbReference type="EMBL" id="CAADGD010000425">
    <property type="protein sequence ID" value="VFK73989.1"/>
    <property type="molecule type" value="Genomic_DNA"/>
</dbReference>
<sequence length="51" mass="5794">MQGIRRAVREVFEVIWRCLGMRAAEWHSPFSGRCDPAALSTPLPTKEYSGE</sequence>
<reference evidence="2" key="1">
    <citation type="submission" date="2019-02" db="EMBL/GenBank/DDBJ databases">
        <authorList>
            <person name="Gruber-Vodicka R. H."/>
            <person name="Seah K. B. B."/>
        </authorList>
    </citation>
    <scope>NUCLEOTIDE SEQUENCE</scope>
    <source>
        <strain evidence="2">BECK_BY19</strain>
        <strain evidence="1">BECK_BY8</strain>
    </source>
</reference>